<organism evidence="3 4">
    <name type="scientific">Sphaceloma murrayae</name>
    <dbReference type="NCBI Taxonomy" id="2082308"/>
    <lineage>
        <taxon>Eukaryota</taxon>
        <taxon>Fungi</taxon>
        <taxon>Dikarya</taxon>
        <taxon>Ascomycota</taxon>
        <taxon>Pezizomycotina</taxon>
        <taxon>Dothideomycetes</taxon>
        <taxon>Dothideomycetidae</taxon>
        <taxon>Myriangiales</taxon>
        <taxon>Elsinoaceae</taxon>
        <taxon>Sphaceloma</taxon>
    </lineage>
</organism>
<keyword evidence="4" id="KW-1185">Reference proteome</keyword>
<proteinExistence type="predicted"/>
<dbReference type="Pfam" id="PF10263">
    <property type="entry name" value="SprT-like"/>
    <property type="match status" value="1"/>
</dbReference>
<evidence type="ECO:0000313" key="3">
    <source>
        <dbReference type="EMBL" id="PNS19499.1"/>
    </source>
</evidence>
<dbReference type="SMART" id="SM00731">
    <property type="entry name" value="SprT"/>
    <property type="match status" value="1"/>
</dbReference>
<feature type="region of interest" description="Disordered" evidence="1">
    <location>
        <begin position="1"/>
        <end position="57"/>
    </location>
</feature>
<feature type="compositionally biased region" description="Acidic residues" evidence="1">
    <location>
        <begin position="371"/>
        <end position="388"/>
    </location>
</feature>
<comment type="caution">
    <text evidence="3">The sequence shown here is derived from an EMBL/GenBank/DDBJ whole genome shotgun (WGS) entry which is preliminary data.</text>
</comment>
<dbReference type="AlphaFoldDB" id="A0A2K1QWW7"/>
<dbReference type="OrthoDB" id="3899707at2759"/>
<dbReference type="PANTHER" id="PTHR23099">
    <property type="entry name" value="TRANSCRIPTIONAL REGULATOR"/>
    <property type="match status" value="1"/>
</dbReference>
<evidence type="ECO:0000259" key="2">
    <source>
        <dbReference type="SMART" id="SM00731"/>
    </source>
</evidence>
<dbReference type="GO" id="GO:0005634">
    <property type="term" value="C:nucleus"/>
    <property type="evidence" value="ECO:0007669"/>
    <property type="project" value="TreeGrafter"/>
</dbReference>
<protein>
    <submittedName>
        <fullName evidence="3">HMG box-containing protein</fullName>
    </submittedName>
</protein>
<feature type="compositionally biased region" description="Basic residues" evidence="1">
    <location>
        <begin position="1"/>
        <end position="28"/>
    </location>
</feature>
<reference evidence="3 4" key="1">
    <citation type="submission" date="2017-06" db="EMBL/GenBank/DDBJ databases">
        <title>Draft genome sequence of a variant of Elsinoe murrayae.</title>
        <authorList>
            <person name="Cheng Q."/>
        </authorList>
    </citation>
    <scope>NUCLEOTIDE SEQUENCE [LARGE SCALE GENOMIC DNA]</scope>
    <source>
        <strain evidence="3 4">CQ-2017a</strain>
    </source>
</reference>
<accession>A0A2K1QWW7</accession>
<evidence type="ECO:0000313" key="4">
    <source>
        <dbReference type="Proteomes" id="UP000243797"/>
    </source>
</evidence>
<sequence>MSRSKKSKAEKVKHKQLKGKKPGAKRMKSSQPKLDGIRYNRTHPLCYPSGKQHQDRAEFDDKREDMAELIFEQLDERLTGGAIARATHHSGGVVIQWTPRFRSRAGDVRVTRECAGTSEPIQGDSENDQQFSVRIRLGAGIITNERRLWCTVAHEFCHVAVRIVDGRKDVKHGPAFMRWGKMCEEAFPEQGFTITARHRYEIEHKYLWRCSGKGEKQVEWVENDDGSWTHRIEGGCGHTYGRHSRSIDTGTERCGNCGGHLVQVMPIPQQSDAYDTWRDYQKSHFAEAKAYLERWGPVDIGMVTSHLGQMYKGVVREDGFDRHTMTDASFIAPSDDVVLASRAGHLNYEPDSDTGGQESDPLEYDSHYEGEADTDCGDDDNDDMLDLD</sequence>
<feature type="domain" description="SprT-like" evidence="2">
    <location>
        <begin position="64"/>
        <end position="264"/>
    </location>
</feature>
<dbReference type="EMBL" id="NKHZ01000031">
    <property type="protein sequence ID" value="PNS19499.1"/>
    <property type="molecule type" value="Genomic_DNA"/>
</dbReference>
<dbReference type="PANTHER" id="PTHR23099:SF0">
    <property type="entry name" value="GERM CELL NUCLEAR ACIDIC PROTEIN"/>
    <property type="match status" value="1"/>
</dbReference>
<evidence type="ECO:0000256" key="1">
    <source>
        <dbReference type="SAM" id="MobiDB-lite"/>
    </source>
</evidence>
<dbReference type="STRING" id="2082308.A0A2K1QWW7"/>
<gene>
    <name evidence="3" type="ORF">CAC42_7343</name>
</gene>
<dbReference type="InParanoid" id="A0A2K1QWW7"/>
<dbReference type="GO" id="GO:0006950">
    <property type="term" value="P:response to stress"/>
    <property type="evidence" value="ECO:0007669"/>
    <property type="project" value="UniProtKB-ARBA"/>
</dbReference>
<dbReference type="InterPro" id="IPR006640">
    <property type="entry name" value="SprT-like_domain"/>
</dbReference>
<feature type="region of interest" description="Disordered" evidence="1">
    <location>
        <begin position="346"/>
        <end position="388"/>
    </location>
</feature>
<dbReference type="Proteomes" id="UP000243797">
    <property type="component" value="Unassembled WGS sequence"/>
</dbReference>
<name>A0A2K1QWW7_9PEZI</name>